<keyword evidence="2" id="KW-0560">Oxidoreductase</keyword>
<dbReference type="EMBL" id="FQXR01000014">
    <property type="protein sequence ID" value="SHI14100.1"/>
    <property type="molecule type" value="Genomic_DNA"/>
</dbReference>
<organism evidence="6 7">
    <name type="scientific">Sporanaerobacter acetigenes DSM 13106</name>
    <dbReference type="NCBI Taxonomy" id="1123281"/>
    <lineage>
        <taxon>Bacteria</taxon>
        <taxon>Bacillati</taxon>
        <taxon>Bacillota</taxon>
        <taxon>Tissierellia</taxon>
        <taxon>Tissierellales</taxon>
        <taxon>Sporanaerobacteraceae</taxon>
        <taxon>Sporanaerobacter</taxon>
    </lineage>
</organism>
<dbReference type="InterPro" id="IPR050642">
    <property type="entry name" value="PDH_E1_Alpha_Subunit"/>
</dbReference>
<dbReference type="Gene3D" id="3.40.50.970">
    <property type="match status" value="1"/>
</dbReference>
<reference evidence="6 7" key="1">
    <citation type="submission" date="2016-11" db="EMBL/GenBank/DDBJ databases">
        <authorList>
            <person name="Jaros S."/>
            <person name="Januszkiewicz K."/>
            <person name="Wedrychowicz H."/>
        </authorList>
    </citation>
    <scope>NUCLEOTIDE SEQUENCE [LARGE SCALE GENOMIC DNA]</scope>
    <source>
        <strain evidence="6 7">DSM 13106</strain>
    </source>
</reference>
<keyword evidence="4" id="KW-0175">Coiled coil</keyword>
<feature type="domain" description="Dehydrogenase E1 component" evidence="5">
    <location>
        <begin position="15"/>
        <end position="311"/>
    </location>
</feature>
<accession>A0A1M5YQG7</accession>
<gene>
    <name evidence="6" type="ORF">SAMN02745180_02358</name>
</gene>
<dbReference type="RefSeq" id="WP_072744994.1">
    <property type="nucleotide sequence ID" value="NZ_FQXR01000014.1"/>
</dbReference>
<dbReference type="AlphaFoldDB" id="A0A1M5YQG7"/>
<evidence type="ECO:0000256" key="4">
    <source>
        <dbReference type="SAM" id="Coils"/>
    </source>
</evidence>
<dbReference type="InterPro" id="IPR001017">
    <property type="entry name" value="DH_E1"/>
</dbReference>
<keyword evidence="3" id="KW-0786">Thiamine pyrophosphate</keyword>
<keyword evidence="7" id="KW-1185">Reference proteome</keyword>
<dbReference type="PANTHER" id="PTHR11516">
    <property type="entry name" value="PYRUVATE DEHYDROGENASE E1 COMPONENT, ALPHA SUBUNIT BACTERIAL AND ORGANELLAR"/>
    <property type="match status" value="1"/>
</dbReference>
<feature type="coiled-coil region" evidence="4">
    <location>
        <begin position="278"/>
        <end position="305"/>
    </location>
</feature>
<dbReference type="Proteomes" id="UP000184389">
    <property type="component" value="Unassembled WGS sequence"/>
</dbReference>
<sequence length="320" mass="35151">MTDISKETLLEMYKRMNEARSFEEKVSYFFARGMVHGTTHLSVGEEASGVASCMALNSDDLITSTHRGHSQVIGKGIDLNKMMAELLGKYTGYCKGKGGSMHIADVEAGNLGANGVVGGGHGIAVGAALTQQMKKTGKIVLCFFGDGASNEGSFHEALNLASVWKLPVIFYCENNLYGMSVPIEKSMNIKDIAKRADSYGIPGYIVDGNDAVAVYNTVKEASEYVRSGKGPVLIESKTYRWLGHSKSDAQIYRSKEEVEEWKKKCPIKRFRKYMLENNIATEEELDTIEKNARQAIEDAVEFANNSPNPPIETVTEDVYA</sequence>
<evidence type="ECO:0000256" key="3">
    <source>
        <dbReference type="ARBA" id="ARBA00023052"/>
    </source>
</evidence>
<dbReference type="SUPFAM" id="SSF52518">
    <property type="entry name" value="Thiamin diphosphate-binding fold (THDP-binding)"/>
    <property type="match status" value="1"/>
</dbReference>
<dbReference type="CDD" id="cd02000">
    <property type="entry name" value="TPP_E1_PDC_ADC_BCADC"/>
    <property type="match status" value="1"/>
</dbReference>
<evidence type="ECO:0000259" key="5">
    <source>
        <dbReference type="Pfam" id="PF00676"/>
    </source>
</evidence>
<dbReference type="OrthoDB" id="9766715at2"/>
<comment type="cofactor">
    <cofactor evidence="1">
        <name>thiamine diphosphate</name>
        <dbReference type="ChEBI" id="CHEBI:58937"/>
    </cofactor>
</comment>
<dbReference type="InterPro" id="IPR029061">
    <property type="entry name" value="THDP-binding"/>
</dbReference>
<evidence type="ECO:0000313" key="7">
    <source>
        <dbReference type="Proteomes" id="UP000184389"/>
    </source>
</evidence>
<dbReference type="Pfam" id="PF00676">
    <property type="entry name" value="E1_dh"/>
    <property type="match status" value="1"/>
</dbReference>
<proteinExistence type="predicted"/>
<dbReference type="PANTHER" id="PTHR11516:SF60">
    <property type="entry name" value="PYRUVATE DEHYDROGENASE E1 COMPONENT SUBUNIT ALPHA"/>
    <property type="match status" value="1"/>
</dbReference>
<evidence type="ECO:0000256" key="1">
    <source>
        <dbReference type="ARBA" id="ARBA00001964"/>
    </source>
</evidence>
<dbReference type="GO" id="GO:0004739">
    <property type="term" value="F:pyruvate dehydrogenase (acetyl-transferring) activity"/>
    <property type="evidence" value="ECO:0007669"/>
    <property type="project" value="TreeGrafter"/>
</dbReference>
<evidence type="ECO:0000313" key="6">
    <source>
        <dbReference type="EMBL" id="SHI14100.1"/>
    </source>
</evidence>
<evidence type="ECO:0000256" key="2">
    <source>
        <dbReference type="ARBA" id="ARBA00023002"/>
    </source>
</evidence>
<protein>
    <submittedName>
        <fullName evidence="6">Pyruvate dehydrogenase E1 component alpha subunit</fullName>
    </submittedName>
</protein>
<keyword evidence="6" id="KW-0670">Pyruvate</keyword>
<dbReference type="STRING" id="1123281.SAMN02745180_02358"/>
<dbReference type="GO" id="GO:0006086">
    <property type="term" value="P:pyruvate decarboxylation to acetyl-CoA"/>
    <property type="evidence" value="ECO:0007669"/>
    <property type="project" value="TreeGrafter"/>
</dbReference>
<name>A0A1M5YQG7_9FIRM</name>